<dbReference type="PROSITE" id="PS50005">
    <property type="entry name" value="TPR"/>
    <property type="match status" value="1"/>
</dbReference>
<feature type="domain" description="Outer membrane lipoprotein BamD-like" evidence="4">
    <location>
        <begin position="251"/>
        <end position="386"/>
    </location>
</feature>
<dbReference type="SUPFAM" id="SSF48452">
    <property type="entry name" value="TPR-like"/>
    <property type="match status" value="1"/>
</dbReference>
<dbReference type="Proteomes" id="UP000187735">
    <property type="component" value="Chromosome"/>
</dbReference>
<dbReference type="AlphaFoldDB" id="A0A1P8WQG8"/>
<evidence type="ECO:0000256" key="2">
    <source>
        <dbReference type="PROSITE-ProRule" id="PRU00339"/>
    </source>
</evidence>
<accession>A0A1P8WQG8</accession>
<dbReference type="KEGG" id="fmr:Fuma_05973"/>
<proteinExistence type="predicted"/>
<dbReference type="EMBL" id="CP017641">
    <property type="protein sequence ID" value="APZ96305.1"/>
    <property type="molecule type" value="Genomic_DNA"/>
</dbReference>
<gene>
    <name evidence="5" type="ORF">Fuma_05973</name>
</gene>
<dbReference type="InterPro" id="IPR019734">
    <property type="entry name" value="TPR_rpt"/>
</dbReference>
<feature type="repeat" description="TPR" evidence="2">
    <location>
        <begin position="118"/>
        <end position="151"/>
    </location>
</feature>
<evidence type="ECO:0000256" key="1">
    <source>
        <dbReference type="ARBA" id="ARBA00022729"/>
    </source>
</evidence>
<keyword evidence="6" id="KW-1185">Reference proteome</keyword>
<evidence type="ECO:0000313" key="6">
    <source>
        <dbReference type="Proteomes" id="UP000187735"/>
    </source>
</evidence>
<dbReference type="InterPro" id="IPR011990">
    <property type="entry name" value="TPR-like_helical_dom_sf"/>
</dbReference>
<dbReference type="Pfam" id="PF13525">
    <property type="entry name" value="YfiO"/>
    <property type="match status" value="1"/>
</dbReference>
<sequence>MIGRDLPRPISPVARHKLAGVSLCLLLAVCSGCRSLRPSGGEGLFAAKDVLSTSKIRGPLERAFYNEEDALTRGEKFSPEAMATVELARKQFTERQYPQALKNYKSIAKKYPESSIGEEAWFRMGECHYAMRQYPKAQDAYDKLFADYPSTKYVSDASQRLFDIAKIWLEVSDPVAKSVIKTVSDEKTVEAGNTPPPPSSSPSARYGLIPNFFDERRPVFDTRGRAKNALKAIWLNDPTGPLADDALMLTASYYMKKGNYLEADRYFQILRDEYPDSPHLEDAFVMGSHVKQMAYQGPYYDGTSLVSAENLKERALMLFPSSEDRPKMREELKRIYLLKAQRAWSQVQLWKKKDNPRSVAIASMQLILDYPDTRYAEMARQEIRRIDPRRIQHLPGMAEFLKSLPDSEPARPSDSEATQPQNADKSGSADGSQRGLPGI</sequence>
<keyword evidence="1" id="KW-0732">Signal</keyword>
<feature type="region of interest" description="Disordered" evidence="3">
    <location>
        <begin position="400"/>
        <end position="439"/>
    </location>
</feature>
<dbReference type="InterPro" id="IPR039565">
    <property type="entry name" value="BamD-like"/>
</dbReference>
<evidence type="ECO:0000313" key="5">
    <source>
        <dbReference type="EMBL" id="APZ96305.1"/>
    </source>
</evidence>
<evidence type="ECO:0000259" key="4">
    <source>
        <dbReference type="Pfam" id="PF13525"/>
    </source>
</evidence>
<organism evidence="5 6">
    <name type="scientific">Fuerstiella marisgermanici</name>
    <dbReference type="NCBI Taxonomy" id="1891926"/>
    <lineage>
        <taxon>Bacteria</taxon>
        <taxon>Pseudomonadati</taxon>
        <taxon>Planctomycetota</taxon>
        <taxon>Planctomycetia</taxon>
        <taxon>Planctomycetales</taxon>
        <taxon>Planctomycetaceae</taxon>
        <taxon>Fuerstiella</taxon>
    </lineage>
</organism>
<reference evidence="5 6" key="1">
    <citation type="journal article" date="2016" name="Front. Microbiol.">
        <title>Fuerstia marisgermanicae gen. nov., sp. nov., an Unusual Member of the Phylum Planctomycetes from the German Wadden Sea.</title>
        <authorList>
            <person name="Kohn T."/>
            <person name="Heuer A."/>
            <person name="Jogler M."/>
            <person name="Vollmers J."/>
            <person name="Boedeker C."/>
            <person name="Bunk B."/>
            <person name="Rast P."/>
            <person name="Borchert D."/>
            <person name="Glockner I."/>
            <person name="Freese H.M."/>
            <person name="Klenk H.P."/>
            <person name="Overmann J."/>
            <person name="Kaster A.K."/>
            <person name="Rohde M."/>
            <person name="Wiegand S."/>
            <person name="Jogler C."/>
        </authorList>
    </citation>
    <scope>NUCLEOTIDE SEQUENCE [LARGE SCALE GENOMIC DNA]</scope>
    <source>
        <strain evidence="5 6">NH11</strain>
    </source>
</reference>
<dbReference type="Gene3D" id="1.25.40.10">
    <property type="entry name" value="Tetratricopeptide repeat domain"/>
    <property type="match status" value="2"/>
</dbReference>
<dbReference type="STRING" id="1891926.Fuma_05973"/>
<feature type="compositionally biased region" description="Polar residues" evidence="3">
    <location>
        <begin position="415"/>
        <end position="431"/>
    </location>
</feature>
<keyword evidence="2" id="KW-0802">TPR repeat</keyword>
<protein>
    <submittedName>
        <fullName evidence="5">Tol-pal system protein</fullName>
    </submittedName>
</protein>
<evidence type="ECO:0000256" key="3">
    <source>
        <dbReference type="SAM" id="MobiDB-lite"/>
    </source>
</evidence>
<dbReference type="Pfam" id="PF13174">
    <property type="entry name" value="TPR_6"/>
    <property type="match status" value="1"/>
</dbReference>
<name>A0A1P8WQG8_9PLAN</name>